<keyword evidence="3" id="KW-0597">Phosphoprotein</keyword>
<dbReference type="PANTHER" id="PTHR14150:SF12">
    <property type="entry name" value="U3 SMALL NUCLEOLAR RNA-ASSOCIATED PROTEIN 14 HOMOLOG A"/>
    <property type="match status" value="1"/>
</dbReference>
<protein>
    <submittedName>
        <fullName evidence="5">Uncharacterized protein</fullName>
    </submittedName>
</protein>
<dbReference type="AlphaFoldDB" id="J9DXW3"/>
<accession>J9DXW3</accession>
<evidence type="ECO:0000256" key="2">
    <source>
        <dbReference type="ARBA" id="ARBA00007774"/>
    </source>
</evidence>
<comment type="subcellular location">
    <subcellularLocation>
        <location evidence="1">Nucleus</location>
        <location evidence="1">Nucleolus</location>
    </subcellularLocation>
</comment>
<evidence type="ECO:0000256" key="1">
    <source>
        <dbReference type="ARBA" id="ARBA00004604"/>
    </source>
</evidence>
<reference evidence="6" key="1">
    <citation type="submission" date="2012-08" db="EMBL/GenBank/DDBJ databases">
        <title>The Genome Sequence of Wuchereria bancrofti.</title>
        <authorList>
            <person name="Nutman T.B."/>
            <person name="Fink D.L."/>
            <person name="Russ C."/>
            <person name="Young S."/>
            <person name="Zeng Q."/>
            <person name="Koehrsen M."/>
            <person name="Alvarado L."/>
            <person name="Berlin A."/>
            <person name="Chapman S.B."/>
            <person name="Chen Z."/>
            <person name="Freedman E."/>
            <person name="Gellesch M."/>
            <person name="Goldberg J."/>
            <person name="Griggs A."/>
            <person name="Gujja S."/>
            <person name="Heilman E.R."/>
            <person name="Heiman D."/>
            <person name="Hepburn T."/>
            <person name="Howarth C."/>
            <person name="Jen D."/>
            <person name="Larson L."/>
            <person name="Lewis B."/>
            <person name="Mehta T."/>
            <person name="Park D."/>
            <person name="Pearson M."/>
            <person name="Roberts A."/>
            <person name="Saif S."/>
            <person name="Shea T."/>
            <person name="Shenoy N."/>
            <person name="Sisk P."/>
            <person name="Stolte C."/>
            <person name="Sykes S."/>
            <person name="Walk T."/>
            <person name="White J."/>
            <person name="Yandava C."/>
            <person name="Haas B."/>
            <person name="Henn M.R."/>
            <person name="Nusbaum C."/>
            <person name="Birren B."/>
        </authorList>
    </citation>
    <scope>NUCLEOTIDE SEQUENCE [LARGE SCALE GENOMIC DNA]</scope>
    <source>
        <strain evidence="6">NA</strain>
    </source>
</reference>
<dbReference type="Pfam" id="PF04615">
    <property type="entry name" value="Utp14"/>
    <property type="match status" value="1"/>
</dbReference>
<organism evidence="5 6">
    <name type="scientific">Wuchereria bancrofti</name>
    <dbReference type="NCBI Taxonomy" id="6293"/>
    <lineage>
        <taxon>Eukaryota</taxon>
        <taxon>Metazoa</taxon>
        <taxon>Ecdysozoa</taxon>
        <taxon>Nematoda</taxon>
        <taxon>Chromadorea</taxon>
        <taxon>Rhabditida</taxon>
        <taxon>Spirurina</taxon>
        <taxon>Spiruromorpha</taxon>
        <taxon>Filarioidea</taxon>
        <taxon>Onchocercidae</taxon>
        <taxon>Wuchereria</taxon>
    </lineage>
</organism>
<feature type="non-terminal residue" evidence="5">
    <location>
        <position position="1"/>
    </location>
</feature>
<evidence type="ECO:0000313" key="6">
    <source>
        <dbReference type="Proteomes" id="UP000004810"/>
    </source>
</evidence>
<gene>
    <name evidence="5" type="ORF">WUBG_14427</name>
</gene>
<evidence type="ECO:0000256" key="3">
    <source>
        <dbReference type="ARBA" id="ARBA00022553"/>
    </source>
</evidence>
<comment type="caution">
    <text evidence="5">The sequence shown here is derived from an EMBL/GenBank/DDBJ whole genome shotgun (WGS) entry which is preliminary data.</text>
</comment>
<dbReference type="EMBL" id="ADBV01011793">
    <property type="protein sequence ID" value="EJW74666.1"/>
    <property type="molecule type" value="Genomic_DNA"/>
</dbReference>
<proteinExistence type="inferred from homology"/>
<dbReference type="GO" id="GO:0032040">
    <property type="term" value="C:small-subunit processome"/>
    <property type="evidence" value="ECO:0007669"/>
    <property type="project" value="InterPro"/>
</dbReference>
<dbReference type="GO" id="GO:0006364">
    <property type="term" value="P:rRNA processing"/>
    <property type="evidence" value="ECO:0007669"/>
    <property type="project" value="InterPro"/>
</dbReference>
<evidence type="ECO:0000313" key="5">
    <source>
        <dbReference type="EMBL" id="EJW74666.1"/>
    </source>
</evidence>
<dbReference type="Proteomes" id="UP000004810">
    <property type="component" value="Unassembled WGS sequence"/>
</dbReference>
<dbReference type="InterPro" id="IPR006709">
    <property type="entry name" value="SSU_processome_Utp14"/>
</dbReference>
<sequence length="96" mass="11016">FVIEVPKKKRKDAGKTGLIISETVDQSIEKMQLKSVPFPYTTVEDYEIVVRQPLGKEWNPQRIHMKLIQPQIVTKAGRIIKPLDKSILEDESGDEK</sequence>
<keyword evidence="4" id="KW-0539">Nucleus</keyword>
<evidence type="ECO:0000256" key="4">
    <source>
        <dbReference type="ARBA" id="ARBA00023242"/>
    </source>
</evidence>
<name>J9DXW3_WUCBA</name>
<dbReference type="PANTHER" id="PTHR14150">
    <property type="entry name" value="U3 SMALL NUCLEOLAR RNA-ASSOCIATED PROTEIN 14"/>
    <property type="match status" value="1"/>
</dbReference>
<comment type="similarity">
    <text evidence="2">Belongs to the UTP14 family.</text>
</comment>